<reference evidence="2" key="2">
    <citation type="journal article" date="2024" name="Plant">
        <title>Genomic evolution and insights into agronomic trait innovations of Sesamum species.</title>
        <authorList>
            <person name="Miao H."/>
            <person name="Wang L."/>
            <person name="Qu L."/>
            <person name="Liu H."/>
            <person name="Sun Y."/>
            <person name="Le M."/>
            <person name="Wang Q."/>
            <person name="Wei S."/>
            <person name="Zheng Y."/>
            <person name="Lin W."/>
            <person name="Duan Y."/>
            <person name="Cao H."/>
            <person name="Xiong S."/>
            <person name="Wang X."/>
            <person name="Wei L."/>
            <person name="Li C."/>
            <person name="Ma Q."/>
            <person name="Ju M."/>
            <person name="Zhao R."/>
            <person name="Li G."/>
            <person name="Mu C."/>
            <person name="Tian Q."/>
            <person name="Mei H."/>
            <person name="Zhang T."/>
            <person name="Gao T."/>
            <person name="Zhang H."/>
        </authorList>
    </citation>
    <scope>NUCLEOTIDE SEQUENCE</scope>
    <source>
        <strain evidence="2">G01</strain>
    </source>
</reference>
<evidence type="ECO:0000256" key="1">
    <source>
        <dbReference type="SAM" id="MobiDB-lite"/>
    </source>
</evidence>
<evidence type="ECO:0008006" key="3">
    <source>
        <dbReference type="Google" id="ProtNLM"/>
    </source>
</evidence>
<dbReference type="AlphaFoldDB" id="A0AAW2IMG7"/>
<name>A0AAW2IMG7_9LAMI</name>
<organism evidence="2">
    <name type="scientific">Sesamum angustifolium</name>
    <dbReference type="NCBI Taxonomy" id="2727405"/>
    <lineage>
        <taxon>Eukaryota</taxon>
        <taxon>Viridiplantae</taxon>
        <taxon>Streptophyta</taxon>
        <taxon>Embryophyta</taxon>
        <taxon>Tracheophyta</taxon>
        <taxon>Spermatophyta</taxon>
        <taxon>Magnoliopsida</taxon>
        <taxon>eudicotyledons</taxon>
        <taxon>Gunneridae</taxon>
        <taxon>Pentapetalae</taxon>
        <taxon>asterids</taxon>
        <taxon>lamiids</taxon>
        <taxon>Lamiales</taxon>
        <taxon>Pedaliaceae</taxon>
        <taxon>Sesamum</taxon>
    </lineage>
</organism>
<accession>A0AAW2IMG7</accession>
<protein>
    <recommendedName>
        <fullName evidence="3">Ty3-gypsy retrotransposon protein</fullName>
    </recommendedName>
</protein>
<dbReference type="EMBL" id="JACGWK010001714">
    <property type="protein sequence ID" value="KAL0283559.1"/>
    <property type="molecule type" value="Genomic_DNA"/>
</dbReference>
<dbReference type="PANTHER" id="PTHR33437">
    <property type="entry name" value="OS06G0361200 PROTEIN"/>
    <property type="match status" value="1"/>
</dbReference>
<sequence length="102" mass="11420">MNKLNSTNAGESSHKHSFTSKYAGKEKQIDEELPMQKSIQKSSHSVTSIAALSVQKLQEMIANTIKTQYNGSAQNSPAYSKPYFKRIDTLRMPTGYQPPKLQ</sequence>
<reference evidence="2" key="1">
    <citation type="submission" date="2020-06" db="EMBL/GenBank/DDBJ databases">
        <authorList>
            <person name="Li T."/>
            <person name="Hu X."/>
            <person name="Zhang T."/>
            <person name="Song X."/>
            <person name="Zhang H."/>
            <person name="Dai N."/>
            <person name="Sheng W."/>
            <person name="Hou X."/>
            <person name="Wei L."/>
        </authorList>
    </citation>
    <scope>NUCLEOTIDE SEQUENCE</scope>
    <source>
        <strain evidence="2">G01</strain>
        <tissue evidence="2">Leaf</tissue>
    </source>
</reference>
<proteinExistence type="predicted"/>
<feature type="compositionally biased region" description="Polar residues" evidence="1">
    <location>
        <begin position="1"/>
        <end position="11"/>
    </location>
</feature>
<feature type="region of interest" description="Disordered" evidence="1">
    <location>
        <begin position="1"/>
        <end position="44"/>
    </location>
</feature>
<evidence type="ECO:0000313" key="2">
    <source>
        <dbReference type="EMBL" id="KAL0283559.1"/>
    </source>
</evidence>
<dbReference type="PANTHER" id="PTHR33437:SF2">
    <property type="entry name" value="OS06G0361200 PROTEIN"/>
    <property type="match status" value="1"/>
</dbReference>
<gene>
    <name evidence="2" type="ORF">Sangu_2882500</name>
</gene>
<comment type="caution">
    <text evidence="2">The sequence shown here is derived from an EMBL/GenBank/DDBJ whole genome shotgun (WGS) entry which is preliminary data.</text>
</comment>